<dbReference type="EMBL" id="MCFJ01000004">
    <property type="protein sequence ID" value="ORY66967.1"/>
    <property type="molecule type" value="Genomic_DNA"/>
</dbReference>
<keyword evidence="4" id="KW-1185">Reference proteome</keyword>
<dbReference type="GeneID" id="63774331"/>
<dbReference type="AlphaFoldDB" id="A0A1Y2E699"/>
<feature type="compositionally biased region" description="Low complexity" evidence="1">
    <location>
        <begin position="690"/>
        <end position="708"/>
    </location>
</feature>
<feature type="transmembrane region" description="Helical" evidence="2">
    <location>
        <begin position="164"/>
        <end position="185"/>
    </location>
</feature>
<evidence type="ECO:0000313" key="3">
    <source>
        <dbReference type="EMBL" id="ORY66967.1"/>
    </source>
</evidence>
<feature type="region of interest" description="Disordered" evidence="1">
    <location>
        <begin position="440"/>
        <end position="760"/>
    </location>
</feature>
<proteinExistence type="predicted"/>
<gene>
    <name evidence="3" type="ORF">BCR38DRAFT_406990</name>
</gene>
<name>A0A1Y2E699_9PEZI</name>
<dbReference type="RefSeq" id="XP_040717591.1">
    <property type="nucleotide sequence ID" value="XM_040858119.1"/>
</dbReference>
<evidence type="ECO:0000256" key="1">
    <source>
        <dbReference type="SAM" id="MobiDB-lite"/>
    </source>
</evidence>
<sequence>MTSPDRYYALYLTLMGIIIYTGKKDDTAIIYLPLMWGAVLMPFTAFEIVPFFGLFILSLFFHAVLSATCLSVFLWSAWTYAIVREPVLSLYFRLKHKISELRLWWQRSVAKLDLAKQQCLAWPGRKLRECMTWLHSTFIKSKHTVNSLGLFGLVSTTFWSTCQLVVLMWFAVVLIVAMVASVMHVPTKFAIAFLQALKYSLLPKNWIRQPNEIRPEIRPPPRPEPNLNDWMCEDPPSAPKGFATRSINLSATVALTNSARHGTLSTIPRTSGFKKSFRDQLSSIAPRPPRLAATYSNRPPSHLPPPIQTWSEIHEEYNSSQTPKLPPDNRASSSISSVGLPDRGNAAANPATVLKNSPWLMTVNTNKLAGLTFDAPADRMFSGLATSAGQQVGTEITQSSPFVHEDSGSPIVVDIPENDPKPENPIRVEQESLSLYSSSFSVTESQHPPGTVTTDFEVDMSDAPDPSSSPATRSTSEFVRRASVRSATRPPPTTKLAFAPVTAVTASLAKPQTSSPQLLPSSGNSQVLHPVHGVETPPRQVQGERPMKKPASQLAKARNAPVGQVSTMVERTTADEAQAQRYSEQHAGSLDTKAPEFNSNKFLLERSAAPQTPKTPDVPRTATAKGRPSAEKSEQSEASKGGKAGRPASSALRAKPSPSTPKGFLPNSKKKPSAAAQAKAANERLHAEAMAKQAAARAEAQKKASSSAPLLFGVPGGARTGQIRTYIGPTVSAGRREAPSLPEPRAKKAKENSKLEKSDE</sequence>
<feature type="transmembrane region" description="Helical" evidence="2">
    <location>
        <begin position="63"/>
        <end position="83"/>
    </location>
</feature>
<dbReference type="InParanoid" id="A0A1Y2E699"/>
<feature type="region of interest" description="Disordered" evidence="1">
    <location>
        <begin position="282"/>
        <end position="344"/>
    </location>
</feature>
<protein>
    <submittedName>
        <fullName evidence="3">Uncharacterized protein</fullName>
    </submittedName>
</protein>
<keyword evidence="2" id="KW-1133">Transmembrane helix</keyword>
<evidence type="ECO:0000256" key="2">
    <source>
        <dbReference type="SAM" id="Phobius"/>
    </source>
</evidence>
<feature type="compositionally biased region" description="Polar residues" evidence="1">
    <location>
        <begin position="442"/>
        <end position="454"/>
    </location>
</feature>
<feature type="transmembrane region" description="Helical" evidence="2">
    <location>
        <begin position="34"/>
        <end position="57"/>
    </location>
</feature>
<organism evidence="3 4">
    <name type="scientific">Pseudomassariella vexata</name>
    <dbReference type="NCBI Taxonomy" id="1141098"/>
    <lineage>
        <taxon>Eukaryota</taxon>
        <taxon>Fungi</taxon>
        <taxon>Dikarya</taxon>
        <taxon>Ascomycota</taxon>
        <taxon>Pezizomycotina</taxon>
        <taxon>Sordariomycetes</taxon>
        <taxon>Xylariomycetidae</taxon>
        <taxon>Amphisphaeriales</taxon>
        <taxon>Pseudomassariaceae</taxon>
        <taxon>Pseudomassariella</taxon>
    </lineage>
</organism>
<keyword evidence="2" id="KW-0812">Transmembrane</keyword>
<evidence type="ECO:0000313" key="4">
    <source>
        <dbReference type="Proteomes" id="UP000193689"/>
    </source>
</evidence>
<feature type="compositionally biased region" description="Basic and acidic residues" evidence="1">
    <location>
        <begin position="734"/>
        <end position="760"/>
    </location>
</feature>
<feature type="compositionally biased region" description="Low complexity" evidence="1">
    <location>
        <begin position="511"/>
        <end position="522"/>
    </location>
</feature>
<comment type="caution">
    <text evidence="3">The sequence shown here is derived from an EMBL/GenBank/DDBJ whole genome shotgun (WGS) entry which is preliminary data.</text>
</comment>
<accession>A0A1Y2E699</accession>
<keyword evidence="2" id="KW-0472">Membrane</keyword>
<feature type="compositionally biased region" description="Basic and acidic residues" evidence="1">
    <location>
        <begin position="628"/>
        <end position="637"/>
    </location>
</feature>
<dbReference type="Proteomes" id="UP000193689">
    <property type="component" value="Unassembled WGS sequence"/>
</dbReference>
<reference evidence="3 4" key="1">
    <citation type="submission" date="2016-07" db="EMBL/GenBank/DDBJ databases">
        <title>Pervasive Adenine N6-methylation of Active Genes in Fungi.</title>
        <authorList>
            <consortium name="DOE Joint Genome Institute"/>
            <person name="Mondo S.J."/>
            <person name="Dannebaum R.O."/>
            <person name="Kuo R.C."/>
            <person name="Labutti K."/>
            <person name="Haridas S."/>
            <person name="Kuo A."/>
            <person name="Salamov A."/>
            <person name="Ahrendt S.R."/>
            <person name="Lipzen A."/>
            <person name="Sullivan W."/>
            <person name="Andreopoulos W.B."/>
            <person name="Clum A."/>
            <person name="Lindquist E."/>
            <person name="Daum C."/>
            <person name="Ramamoorthy G.K."/>
            <person name="Gryganskyi A."/>
            <person name="Culley D."/>
            <person name="Magnuson J.K."/>
            <person name="James T.Y."/>
            <person name="O'Malley M.A."/>
            <person name="Stajich J.E."/>
            <person name="Spatafora J.W."/>
            <person name="Visel A."/>
            <person name="Grigoriev I.V."/>
        </authorList>
    </citation>
    <scope>NUCLEOTIDE SEQUENCE [LARGE SCALE GENOMIC DNA]</scope>
    <source>
        <strain evidence="3 4">CBS 129021</strain>
    </source>
</reference>
<feature type="compositionally biased region" description="Low complexity" evidence="1">
    <location>
        <begin position="463"/>
        <end position="476"/>
    </location>
</feature>